<name>A0ABD0SBS5_LOXSC</name>
<accession>A0ABD0SBS5</accession>
<dbReference type="PANTHER" id="PTHR21879">
    <property type="entry name" value="FI03362P-RELATED-RELATED"/>
    <property type="match status" value="1"/>
</dbReference>
<reference evidence="6 7" key="1">
    <citation type="submission" date="2024-06" db="EMBL/GenBank/DDBJ databases">
        <title>A chromosome-level genome assembly of beet webworm, Loxostege sticticalis.</title>
        <authorList>
            <person name="Zhang Y."/>
        </authorList>
    </citation>
    <scope>NUCLEOTIDE SEQUENCE [LARGE SCALE GENOMIC DNA]</scope>
    <source>
        <strain evidence="5">AQ026</strain>
        <strain evidence="4">AQ028</strain>
        <tissue evidence="4">Male pupae</tissue>
        <tissue evidence="5">Whole body</tissue>
    </source>
</reference>
<keyword evidence="2" id="KW-0472">Membrane</keyword>
<evidence type="ECO:0000313" key="6">
    <source>
        <dbReference type="Proteomes" id="UP001549920"/>
    </source>
</evidence>
<keyword evidence="6" id="KW-1185">Reference proteome</keyword>
<evidence type="ECO:0000313" key="5">
    <source>
        <dbReference type="EMBL" id="KAL0860887.1"/>
    </source>
</evidence>
<feature type="region of interest" description="Disordered" evidence="1">
    <location>
        <begin position="214"/>
        <end position="246"/>
    </location>
</feature>
<evidence type="ECO:0000313" key="7">
    <source>
        <dbReference type="Proteomes" id="UP001549921"/>
    </source>
</evidence>
<keyword evidence="2" id="KW-1133">Transmembrane helix</keyword>
<dbReference type="Proteomes" id="UP001549921">
    <property type="component" value="Unassembled WGS sequence"/>
</dbReference>
<feature type="signal peptide" evidence="3">
    <location>
        <begin position="1"/>
        <end position="15"/>
    </location>
</feature>
<gene>
    <name evidence="5" type="ORF">ABMA27_009424</name>
    <name evidence="4" type="ORF">ABMA28_009721</name>
</gene>
<organism evidence="4 7">
    <name type="scientific">Loxostege sticticalis</name>
    <name type="common">Beet webworm moth</name>
    <dbReference type="NCBI Taxonomy" id="481309"/>
    <lineage>
        <taxon>Eukaryota</taxon>
        <taxon>Metazoa</taxon>
        <taxon>Ecdysozoa</taxon>
        <taxon>Arthropoda</taxon>
        <taxon>Hexapoda</taxon>
        <taxon>Insecta</taxon>
        <taxon>Pterygota</taxon>
        <taxon>Neoptera</taxon>
        <taxon>Endopterygota</taxon>
        <taxon>Lepidoptera</taxon>
        <taxon>Glossata</taxon>
        <taxon>Ditrysia</taxon>
        <taxon>Pyraloidea</taxon>
        <taxon>Crambidae</taxon>
        <taxon>Pyraustinae</taxon>
        <taxon>Loxostege</taxon>
    </lineage>
</organism>
<feature type="transmembrane region" description="Helical" evidence="2">
    <location>
        <begin position="148"/>
        <end position="171"/>
    </location>
</feature>
<proteinExistence type="predicted"/>
<feature type="chain" id="PRO_5044722627" description="Osiris 9" evidence="3">
    <location>
        <begin position="16"/>
        <end position="246"/>
    </location>
</feature>
<evidence type="ECO:0000313" key="4">
    <source>
        <dbReference type="EMBL" id="KAL0811307.1"/>
    </source>
</evidence>
<evidence type="ECO:0000256" key="1">
    <source>
        <dbReference type="SAM" id="MobiDB-lite"/>
    </source>
</evidence>
<evidence type="ECO:0008006" key="8">
    <source>
        <dbReference type="Google" id="ProtNLM"/>
    </source>
</evidence>
<dbReference type="AlphaFoldDB" id="A0ABD0SBS5"/>
<dbReference type="EMBL" id="JBEUOH010000024">
    <property type="protein sequence ID" value="KAL0860887.1"/>
    <property type="molecule type" value="Genomic_DNA"/>
</dbReference>
<keyword evidence="3" id="KW-0732">Signal</keyword>
<protein>
    <recommendedName>
        <fullName evidence="8">Osiris 9</fullName>
    </recommendedName>
</protein>
<keyword evidence="2" id="KW-0812">Transmembrane</keyword>
<comment type="caution">
    <text evidence="4">The sequence shown here is derived from an EMBL/GenBank/DDBJ whole genome shotgun (WGS) entry which is preliminary data.</text>
</comment>
<dbReference type="Pfam" id="PF07898">
    <property type="entry name" value="DUF1676"/>
    <property type="match status" value="1"/>
</dbReference>
<dbReference type="PROSITE" id="PS51257">
    <property type="entry name" value="PROKAR_LIPOPROTEIN"/>
    <property type="match status" value="1"/>
</dbReference>
<evidence type="ECO:0000256" key="3">
    <source>
        <dbReference type="SAM" id="SignalP"/>
    </source>
</evidence>
<dbReference type="Proteomes" id="UP001549920">
    <property type="component" value="Unassembled WGS sequence"/>
</dbReference>
<dbReference type="EMBL" id="JBEDNZ010000024">
    <property type="protein sequence ID" value="KAL0811307.1"/>
    <property type="molecule type" value="Genomic_DNA"/>
</dbReference>
<dbReference type="InterPro" id="IPR012464">
    <property type="entry name" value="DUF1676"/>
</dbReference>
<evidence type="ECO:0000256" key="2">
    <source>
        <dbReference type="SAM" id="Phobius"/>
    </source>
</evidence>
<sequence length="246" mass="26834">MKVFGLLCLVAFASCGPVSQDDSVLRLVASNFVDCANSDLSLCLKEQALRATEKLGTVRKLKLTDGITILNNSPKEARSLDALPSEPKERNKEVTERLWATASDLLQKSELELSFAGSEDEETDSRALNEVEESRGKKKKEVKKKLKMLIPLVLLAKAKAIALVVLSLVVIAASIFKLAVLAKIAFIVKAIAILKALLAKKHQHEEEAWVPHVEEHGHGGHGGGWEGGWSRSKNDAGNLAYSAYRK</sequence>